<dbReference type="InterPro" id="IPR008429">
    <property type="entry name" value="CLPTM1"/>
</dbReference>
<dbReference type="PANTHER" id="PTHR21347:SF0">
    <property type="entry name" value="LIPID SCRAMBLASE CLPTM1L"/>
    <property type="match status" value="1"/>
</dbReference>
<evidence type="ECO:0000256" key="2">
    <source>
        <dbReference type="ARBA" id="ARBA00009310"/>
    </source>
</evidence>
<gene>
    <name evidence="8" type="ORF">N7509_013368</name>
</gene>
<evidence type="ECO:0000256" key="4">
    <source>
        <dbReference type="ARBA" id="ARBA00022989"/>
    </source>
</evidence>
<evidence type="ECO:0000256" key="1">
    <source>
        <dbReference type="ARBA" id="ARBA00004141"/>
    </source>
</evidence>
<dbReference type="EMBL" id="JAPZBU010000012">
    <property type="protein sequence ID" value="KAJ5376482.1"/>
    <property type="molecule type" value="Genomic_DNA"/>
</dbReference>
<feature type="transmembrane region" description="Helical" evidence="7">
    <location>
        <begin position="499"/>
        <end position="525"/>
    </location>
</feature>
<reference evidence="8" key="2">
    <citation type="journal article" date="2023" name="IMA Fungus">
        <title>Comparative genomic study of the Penicillium genus elucidates a diverse pangenome and 15 lateral gene transfer events.</title>
        <authorList>
            <person name="Petersen C."/>
            <person name="Sorensen T."/>
            <person name="Nielsen M.R."/>
            <person name="Sondergaard T.E."/>
            <person name="Sorensen J.L."/>
            <person name="Fitzpatrick D.A."/>
            <person name="Frisvad J.C."/>
            <person name="Nielsen K.L."/>
        </authorList>
    </citation>
    <scope>NUCLEOTIDE SEQUENCE</scope>
    <source>
        <strain evidence="8">IBT 29677</strain>
    </source>
</reference>
<dbReference type="GO" id="GO:0012505">
    <property type="term" value="C:endomembrane system"/>
    <property type="evidence" value="ECO:0007669"/>
    <property type="project" value="TreeGrafter"/>
</dbReference>
<dbReference type="AlphaFoldDB" id="A0A9W9VC25"/>
<dbReference type="PANTHER" id="PTHR21347">
    <property type="entry name" value="CLEFT LIP AND PALATE ASSOCIATED TRANSMEMBRANE PROTEIN-RELATED"/>
    <property type="match status" value="1"/>
</dbReference>
<accession>A0A9W9VC25</accession>
<protein>
    <submittedName>
        <fullName evidence="8">Cleft lip and palate transmembrane 1</fullName>
    </submittedName>
</protein>
<keyword evidence="3 7" id="KW-0812">Transmembrane</keyword>
<organism evidence="8 9">
    <name type="scientific">Penicillium cosmopolitanum</name>
    <dbReference type="NCBI Taxonomy" id="1131564"/>
    <lineage>
        <taxon>Eukaryota</taxon>
        <taxon>Fungi</taxon>
        <taxon>Dikarya</taxon>
        <taxon>Ascomycota</taxon>
        <taxon>Pezizomycotina</taxon>
        <taxon>Eurotiomycetes</taxon>
        <taxon>Eurotiomycetidae</taxon>
        <taxon>Eurotiales</taxon>
        <taxon>Aspergillaceae</taxon>
        <taxon>Penicillium</taxon>
    </lineage>
</organism>
<dbReference type="GeneID" id="81376985"/>
<evidence type="ECO:0000256" key="5">
    <source>
        <dbReference type="ARBA" id="ARBA00023136"/>
    </source>
</evidence>
<feature type="transmembrane region" description="Helical" evidence="7">
    <location>
        <begin position="343"/>
        <end position="364"/>
    </location>
</feature>
<keyword evidence="4 7" id="KW-1133">Transmembrane helix</keyword>
<comment type="similarity">
    <text evidence="2">Belongs to the CLPTM1 family.</text>
</comment>
<feature type="region of interest" description="Disordered" evidence="6">
    <location>
        <begin position="43"/>
        <end position="70"/>
    </location>
</feature>
<sequence length="646" mass="73126">MSEQRPRRQEESSGSGLKGALQGLGIFLLVQWGINQYMGKNNQQNAVPGTQPGAIPAFIDRPPPSEVTNPSSLPELIAPIWPVDSALDISIYVSPSYNVPSFKSPSSVLVMQEKNFTMGNYSDTREIDTTIKVPKAVQQNGTLWAHFFVARTGFQLDPAAKDYTTDDALHFIRPLNQYLPKKKAKKLKNLLSADEGEESAEEDNAPKVTTASYYHPNFTVSLIPDAGTQRLGQLPAPTRQYVQLERSGARDASGQNGWYYPILFLNTFWQLKTHMIILNSTVDEVPLHITLDNMAHWKFNLVTSIDEGSKQSARQAAYGGPVPGGGDGTEWEMVKEILLDTNIWLLGTTGFVTILHMIFETLAFKNDISHWRKKKDSVGTSVRTILANVFMQAVIFLYLMDNSDNTSWMILASQGFGILLEAWKITKTVDVRLRPPPASSWFSFLPYVIVFEDKHKLSETEQKTKDYDEIAFRYLYIVAVPLLLAYATYSLMYNTHKSWYSYIIETLVGSVYAYGFLMMVPSLYINYRLKSVAHMPGKAMAYKFLNTFIDDLFAFTVKMPWLHRLATLRDDVIFFIWLYQGWKYKTDYKRVNEFGQGGDSDEEEETESTPAADSEKKAIKEEAKEDVATQSSSKTNNSKPSTRKRK</sequence>
<name>A0A9W9VC25_9EURO</name>
<comment type="caution">
    <text evidence="8">The sequence shown here is derived from an EMBL/GenBank/DDBJ whole genome shotgun (WGS) entry which is preliminary data.</text>
</comment>
<keyword evidence="9" id="KW-1185">Reference proteome</keyword>
<feature type="region of interest" description="Disordered" evidence="6">
    <location>
        <begin position="595"/>
        <end position="646"/>
    </location>
</feature>
<evidence type="ECO:0000313" key="8">
    <source>
        <dbReference type="EMBL" id="KAJ5376482.1"/>
    </source>
</evidence>
<evidence type="ECO:0000256" key="3">
    <source>
        <dbReference type="ARBA" id="ARBA00022692"/>
    </source>
</evidence>
<dbReference type="GO" id="GO:0016020">
    <property type="term" value="C:membrane"/>
    <property type="evidence" value="ECO:0007669"/>
    <property type="project" value="UniProtKB-SubCell"/>
</dbReference>
<feature type="transmembrane region" description="Helical" evidence="7">
    <location>
        <begin position="384"/>
        <end position="400"/>
    </location>
</feature>
<evidence type="ECO:0000313" key="9">
    <source>
        <dbReference type="Proteomes" id="UP001147747"/>
    </source>
</evidence>
<evidence type="ECO:0000256" key="6">
    <source>
        <dbReference type="SAM" id="MobiDB-lite"/>
    </source>
</evidence>
<reference evidence="8" key="1">
    <citation type="submission" date="2022-12" db="EMBL/GenBank/DDBJ databases">
        <authorList>
            <person name="Petersen C."/>
        </authorList>
    </citation>
    <scope>NUCLEOTIDE SEQUENCE</scope>
    <source>
        <strain evidence="8">IBT 29677</strain>
    </source>
</reference>
<feature type="compositionally biased region" description="Low complexity" evidence="6">
    <location>
        <begin position="631"/>
        <end position="640"/>
    </location>
</feature>
<feature type="compositionally biased region" description="Basic and acidic residues" evidence="6">
    <location>
        <begin position="613"/>
        <end position="627"/>
    </location>
</feature>
<dbReference type="RefSeq" id="XP_056481512.1">
    <property type="nucleotide sequence ID" value="XM_056638005.1"/>
</dbReference>
<dbReference type="Proteomes" id="UP001147747">
    <property type="component" value="Unassembled WGS sequence"/>
</dbReference>
<dbReference type="OrthoDB" id="378564at2759"/>
<comment type="subcellular location">
    <subcellularLocation>
        <location evidence="1">Membrane</location>
        <topology evidence="1">Multi-pass membrane protein</topology>
    </subcellularLocation>
</comment>
<keyword evidence="5 7" id="KW-0472">Membrane</keyword>
<dbReference type="Pfam" id="PF05602">
    <property type="entry name" value="CLPTM1"/>
    <property type="match status" value="1"/>
</dbReference>
<proteinExistence type="inferred from homology"/>
<feature type="transmembrane region" description="Helical" evidence="7">
    <location>
        <begin position="474"/>
        <end position="493"/>
    </location>
</feature>
<evidence type="ECO:0000256" key="7">
    <source>
        <dbReference type="SAM" id="Phobius"/>
    </source>
</evidence>